<evidence type="ECO:0000313" key="2">
    <source>
        <dbReference type="EMBL" id="SDS09016.1"/>
    </source>
</evidence>
<feature type="transmembrane region" description="Helical" evidence="1">
    <location>
        <begin position="76"/>
        <end position="95"/>
    </location>
</feature>
<protein>
    <submittedName>
        <fullName evidence="2">Uncharacterized membrane protein</fullName>
    </submittedName>
</protein>
<dbReference type="EMBL" id="LT629740">
    <property type="protein sequence ID" value="SDS09016.1"/>
    <property type="molecule type" value="Genomic_DNA"/>
</dbReference>
<feature type="transmembrane region" description="Helical" evidence="1">
    <location>
        <begin position="107"/>
        <end position="128"/>
    </location>
</feature>
<accession>A0A1H1PCL5</accession>
<dbReference type="RefSeq" id="WP_091368803.1">
    <property type="nucleotide sequence ID" value="NZ_LT629740.1"/>
</dbReference>
<keyword evidence="1" id="KW-0812">Transmembrane</keyword>
<keyword evidence="1" id="KW-0472">Membrane</keyword>
<evidence type="ECO:0000256" key="1">
    <source>
        <dbReference type="SAM" id="Phobius"/>
    </source>
</evidence>
<dbReference type="OrthoDB" id="1072981at2"/>
<sequence>MAQKISFKDTDMQVVIGWVLRIGVIVSISIVFFGGIIFLYRHGQEVVDHRKFVGIPDFIQNFKGIMYGIVTFRGQAIIQFGIILLIATPILRVIFSTIGFVLEKDKLYIFISLLVLLIIFASMLSGHAG</sequence>
<gene>
    <name evidence="2" type="ORF">SAMN05216490_0521</name>
</gene>
<dbReference type="AlphaFoldDB" id="A0A1H1PCL5"/>
<dbReference type="STRING" id="652787.SAMN05216490_0521"/>
<keyword evidence="1" id="KW-1133">Transmembrane helix</keyword>
<name>A0A1H1PCL5_MUCMA</name>
<proteinExistence type="predicted"/>
<organism evidence="2 3">
    <name type="scientific">Mucilaginibacter mallensis</name>
    <dbReference type="NCBI Taxonomy" id="652787"/>
    <lineage>
        <taxon>Bacteria</taxon>
        <taxon>Pseudomonadati</taxon>
        <taxon>Bacteroidota</taxon>
        <taxon>Sphingobacteriia</taxon>
        <taxon>Sphingobacteriales</taxon>
        <taxon>Sphingobacteriaceae</taxon>
        <taxon>Mucilaginibacter</taxon>
    </lineage>
</organism>
<dbReference type="InterPro" id="IPR012861">
    <property type="entry name" value="DUF1634"/>
</dbReference>
<dbReference type="Proteomes" id="UP000199679">
    <property type="component" value="Chromosome I"/>
</dbReference>
<evidence type="ECO:0000313" key="3">
    <source>
        <dbReference type="Proteomes" id="UP000199679"/>
    </source>
</evidence>
<reference evidence="2 3" key="1">
    <citation type="submission" date="2016-10" db="EMBL/GenBank/DDBJ databases">
        <authorList>
            <person name="de Groot N.N."/>
        </authorList>
    </citation>
    <scope>NUCLEOTIDE SEQUENCE [LARGE SCALE GENOMIC DNA]</scope>
    <source>
        <strain evidence="2 3">MP1X4</strain>
    </source>
</reference>
<feature type="transmembrane region" description="Helical" evidence="1">
    <location>
        <begin position="15"/>
        <end position="40"/>
    </location>
</feature>
<keyword evidence="3" id="KW-1185">Reference proteome</keyword>
<dbReference type="Pfam" id="PF07843">
    <property type="entry name" value="DUF1634"/>
    <property type="match status" value="1"/>
</dbReference>